<keyword evidence="2" id="KW-1185">Reference proteome</keyword>
<comment type="caution">
    <text evidence="1">The sequence shown here is derived from an EMBL/GenBank/DDBJ whole genome shotgun (WGS) entry which is preliminary data.</text>
</comment>
<dbReference type="RefSeq" id="WP_338237870.1">
    <property type="nucleotide sequence ID" value="NZ_BQKE01000002.1"/>
</dbReference>
<reference evidence="1 2" key="1">
    <citation type="submission" date="2021-12" db="EMBL/GenBank/DDBJ databases">
        <title>Genome sequencing of bacteria with rrn-lacking chromosome and rrn-plasmid.</title>
        <authorList>
            <person name="Anda M."/>
            <person name="Iwasaki W."/>
        </authorList>
    </citation>
    <scope>NUCLEOTIDE SEQUENCE [LARGE SCALE GENOMIC DNA]</scope>
    <source>
        <strain evidence="1 2">NBRC 15940</strain>
    </source>
</reference>
<proteinExistence type="predicted"/>
<organism evidence="1 2">
    <name type="scientific">Persicobacter diffluens</name>
    <dbReference type="NCBI Taxonomy" id="981"/>
    <lineage>
        <taxon>Bacteria</taxon>
        <taxon>Pseudomonadati</taxon>
        <taxon>Bacteroidota</taxon>
        <taxon>Cytophagia</taxon>
        <taxon>Cytophagales</taxon>
        <taxon>Persicobacteraceae</taxon>
        <taxon>Persicobacter</taxon>
    </lineage>
</organism>
<dbReference type="Proteomes" id="UP001310022">
    <property type="component" value="Unassembled WGS sequence"/>
</dbReference>
<dbReference type="EMBL" id="BQKE01000002">
    <property type="protein sequence ID" value="GJM62614.1"/>
    <property type="molecule type" value="Genomic_DNA"/>
</dbReference>
<dbReference type="PROSITE" id="PS51257">
    <property type="entry name" value="PROKAR_LIPOPROTEIN"/>
    <property type="match status" value="1"/>
</dbReference>
<accession>A0AAN4W0F7</accession>
<protein>
    <submittedName>
        <fullName evidence="1">Uncharacterized protein</fullName>
    </submittedName>
</protein>
<evidence type="ECO:0000313" key="1">
    <source>
        <dbReference type="EMBL" id="GJM62614.1"/>
    </source>
</evidence>
<evidence type="ECO:0000313" key="2">
    <source>
        <dbReference type="Proteomes" id="UP001310022"/>
    </source>
</evidence>
<name>A0AAN4W0F7_9BACT</name>
<dbReference type="AlphaFoldDB" id="A0AAN4W0F7"/>
<sequence length="432" mass="49004">MKYNPIIFLLLLLGACAEKKGGEEISKGKEKVNFPVYADYETNHSDQEVLLQSVFSTPFNGQKGTFVGLKKGLPLSEEEVATQLKDTLLLEKDNAQYWSLKQEQVLDFLTVEWVDSLFVFGENGKLGEDQRPEKFIYFEDLLESGFIALFPDLPLMDSALYVMKFKGQYFPENQRHIPLDKEVKREWKLLQLEQAKMGIGSLQFGLLPDSTCLSFYAYSDSSGQDHSQLYYWKLGMPDKAHVQALDWVISDVVVTPLIVRGKPVLLGSGCISESDVCSDFPLVFDGEKYQMASSSIFVPADFQASSAMVFSEQDTIFALINRRLLREDSLSTEALSAFMNAFFHLRNMEEVRLVGNELMLDLLYQQTEEFLLVFGSQEDSVKAFILKELAHPVIENYDPAAVMDKVEFSKADKAVKVQVLTTLENYQATYIQ</sequence>
<gene>
    <name evidence="1" type="ORF">PEDI_31660</name>
</gene>